<evidence type="ECO:0000256" key="10">
    <source>
        <dbReference type="ARBA" id="ARBA00022840"/>
    </source>
</evidence>
<dbReference type="GO" id="GO:0005524">
    <property type="term" value="F:ATP binding"/>
    <property type="evidence" value="ECO:0007669"/>
    <property type="project" value="UniProtKB-KW"/>
</dbReference>
<dbReference type="SUPFAM" id="SSF158472">
    <property type="entry name" value="HAMP domain-like"/>
    <property type="match status" value="1"/>
</dbReference>
<evidence type="ECO:0000256" key="7">
    <source>
        <dbReference type="ARBA" id="ARBA00022692"/>
    </source>
</evidence>
<dbReference type="Proteomes" id="UP000621560">
    <property type="component" value="Unassembled WGS sequence"/>
</dbReference>
<dbReference type="Gene3D" id="3.30.565.10">
    <property type="entry name" value="Histidine kinase-like ATPase, C-terminal domain"/>
    <property type="match status" value="1"/>
</dbReference>
<dbReference type="RefSeq" id="WP_190917635.1">
    <property type="nucleotide sequence ID" value="NZ_JACXIZ010000017.1"/>
</dbReference>
<evidence type="ECO:0000256" key="8">
    <source>
        <dbReference type="ARBA" id="ARBA00022741"/>
    </source>
</evidence>
<dbReference type="AlphaFoldDB" id="A0A927GRK8"/>
<gene>
    <name evidence="17" type="ORF">IDH44_11205</name>
</gene>
<evidence type="ECO:0000313" key="18">
    <source>
        <dbReference type="Proteomes" id="UP000621560"/>
    </source>
</evidence>
<dbReference type="EMBL" id="JACXIZ010000017">
    <property type="protein sequence ID" value="MBD2845759.1"/>
    <property type="molecule type" value="Genomic_DNA"/>
</dbReference>
<dbReference type="PRINTS" id="PR00344">
    <property type="entry name" value="BCTRLSENSOR"/>
</dbReference>
<keyword evidence="11 14" id="KW-1133">Transmembrane helix</keyword>
<feature type="transmembrane region" description="Helical" evidence="14">
    <location>
        <begin position="159"/>
        <end position="178"/>
    </location>
</feature>
<dbReference type="PROSITE" id="PS50885">
    <property type="entry name" value="HAMP"/>
    <property type="match status" value="1"/>
</dbReference>
<keyword evidence="18" id="KW-1185">Reference proteome</keyword>
<evidence type="ECO:0000256" key="1">
    <source>
        <dbReference type="ARBA" id="ARBA00000085"/>
    </source>
</evidence>
<name>A0A927GRK8_9BACL</name>
<feature type="domain" description="Histidine kinase" evidence="15">
    <location>
        <begin position="249"/>
        <end position="482"/>
    </location>
</feature>
<evidence type="ECO:0000256" key="11">
    <source>
        <dbReference type="ARBA" id="ARBA00022989"/>
    </source>
</evidence>
<evidence type="ECO:0000256" key="6">
    <source>
        <dbReference type="ARBA" id="ARBA00022679"/>
    </source>
</evidence>
<evidence type="ECO:0000256" key="3">
    <source>
        <dbReference type="ARBA" id="ARBA00012438"/>
    </source>
</evidence>
<evidence type="ECO:0000256" key="14">
    <source>
        <dbReference type="SAM" id="Phobius"/>
    </source>
</evidence>
<feature type="transmembrane region" description="Helical" evidence="14">
    <location>
        <begin position="7"/>
        <end position="30"/>
    </location>
</feature>
<dbReference type="SMART" id="SM00387">
    <property type="entry name" value="HATPase_c"/>
    <property type="match status" value="1"/>
</dbReference>
<evidence type="ECO:0000256" key="9">
    <source>
        <dbReference type="ARBA" id="ARBA00022777"/>
    </source>
</evidence>
<evidence type="ECO:0000256" key="4">
    <source>
        <dbReference type="ARBA" id="ARBA00022475"/>
    </source>
</evidence>
<sequence>MSIRLRLTLWYSSLLAITLLAFGIALFLYVNHMTYNDMKSRLMQEANRLEIEGTRINLFQIDLHPRITNRDLIIQLVNYTNGDVKRSNQLIEEQITFPYPGPAGDVTPGFTEIRVSGLNYPFILYQHPIVADNIVIGLLQVASYTESEARFLENFRNTLVLSSLAVVLLAFTIGLFLARKSLQPIENVIRAASQIDSGSNLSVRIPYEGPAGDELGRLTGTLNGMLERLEKAYNELDEAYKAQRRFVSDASHELRTPLTTIRGNIDLLEKMWRPRLGSGDGQATRDLVVDHDQAQMSMEAMQDISEEARRMTRLVGDMLSLARADAGYMMQKTDVQLLPIVQEVARRAHLLPRRAEFCVGDLSALSGAVIRGSADYLRQLLFIFIENAFKYTEQGEVELRAIAVSGQAGLIVRDTGIGMDAEEVPHIFERFYRADVSRGKTAGTGLGLSIAKWIIDEHGGSIEVKTRQGEGTTFVIWLPVAFSSQTDSGIMDEEGEERS</sequence>
<evidence type="ECO:0000259" key="15">
    <source>
        <dbReference type="PROSITE" id="PS50109"/>
    </source>
</evidence>
<dbReference type="InterPro" id="IPR036890">
    <property type="entry name" value="HATPase_C_sf"/>
</dbReference>
<dbReference type="InterPro" id="IPR005467">
    <property type="entry name" value="His_kinase_dom"/>
</dbReference>
<reference evidence="17" key="1">
    <citation type="submission" date="2020-09" db="EMBL/GenBank/DDBJ databases">
        <title>A novel bacterium of genus Paenibacillus, isolated from South China Sea.</title>
        <authorList>
            <person name="Huang H."/>
            <person name="Mo K."/>
            <person name="Hu Y."/>
        </authorList>
    </citation>
    <scope>NUCLEOTIDE SEQUENCE</scope>
    <source>
        <strain evidence="17">IB182496</strain>
    </source>
</reference>
<comment type="subcellular location">
    <subcellularLocation>
        <location evidence="2">Cell membrane</location>
        <topology evidence="2">Multi-pass membrane protein</topology>
    </subcellularLocation>
</comment>
<evidence type="ECO:0000259" key="16">
    <source>
        <dbReference type="PROSITE" id="PS50885"/>
    </source>
</evidence>
<dbReference type="PANTHER" id="PTHR45436">
    <property type="entry name" value="SENSOR HISTIDINE KINASE YKOH"/>
    <property type="match status" value="1"/>
</dbReference>
<keyword evidence="5" id="KW-0597">Phosphoprotein</keyword>
<keyword evidence="6" id="KW-0808">Transferase</keyword>
<evidence type="ECO:0000313" key="17">
    <source>
        <dbReference type="EMBL" id="MBD2845759.1"/>
    </source>
</evidence>
<dbReference type="SMART" id="SM00304">
    <property type="entry name" value="HAMP"/>
    <property type="match status" value="1"/>
</dbReference>
<dbReference type="PROSITE" id="PS50109">
    <property type="entry name" value="HIS_KIN"/>
    <property type="match status" value="1"/>
</dbReference>
<protein>
    <recommendedName>
        <fullName evidence="3">histidine kinase</fullName>
        <ecNumber evidence="3">2.7.13.3</ecNumber>
    </recommendedName>
</protein>
<keyword evidence="9 17" id="KW-0418">Kinase</keyword>
<dbReference type="PANTHER" id="PTHR45436:SF5">
    <property type="entry name" value="SENSOR HISTIDINE KINASE TRCS"/>
    <property type="match status" value="1"/>
</dbReference>
<dbReference type="GO" id="GO:0005886">
    <property type="term" value="C:plasma membrane"/>
    <property type="evidence" value="ECO:0007669"/>
    <property type="project" value="UniProtKB-SubCell"/>
</dbReference>
<keyword evidence="8" id="KW-0547">Nucleotide-binding</keyword>
<dbReference type="CDD" id="cd06225">
    <property type="entry name" value="HAMP"/>
    <property type="match status" value="1"/>
</dbReference>
<feature type="domain" description="HAMP" evidence="16">
    <location>
        <begin position="179"/>
        <end position="234"/>
    </location>
</feature>
<keyword evidence="10" id="KW-0067">ATP-binding</keyword>
<accession>A0A927GRK8</accession>
<dbReference type="Gene3D" id="1.10.287.130">
    <property type="match status" value="1"/>
</dbReference>
<dbReference type="InterPro" id="IPR003661">
    <property type="entry name" value="HisK_dim/P_dom"/>
</dbReference>
<dbReference type="SUPFAM" id="SSF47384">
    <property type="entry name" value="Homodimeric domain of signal transducing histidine kinase"/>
    <property type="match status" value="1"/>
</dbReference>
<dbReference type="SUPFAM" id="SSF55874">
    <property type="entry name" value="ATPase domain of HSP90 chaperone/DNA topoisomerase II/histidine kinase"/>
    <property type="match status" value="1"/>
</dbReference>
<dbReference type="Pfam" id="PF00512">
    <property type="entry name" value="HisKA"/>
    <property type="match status" value="1"/>
</dbReference>
<keyword evidence="7 14" id="KW-0812">Transmembrane</keyword>
<dbReference type="InterPro" id="IPR003594">
    <property type="entry name" value="HATPase_dom"/>
</dbReference>
<dbReference type="InterPro" id="IPR036097">
    <property type="entry name" value="HisK_dim/P_sf"/>
</dbReference>
<evidence type="ECO:0000256" key="5">
    <source>
        <dbReference type="ARBA" id="ARBA00022553"/>
    </source>
</evidence>
<proteinExistence type="predicted"/>
<dbReference type="FunFam" id="1.10.287.130:FF:000001">
    <property type="entry name" value="Two-component sensor histidine kinase"/>
    <property type="match status" value="1"/>
</dbReference>
<dbReference type="FunFam" id="3.30.565.10:FF:000006">
    <property type="entry name" value="Sensor histidine kinase WalK"/>
    <property type="match status" value="1"/>
</dbReference>
<dbReference type="InterPro" id="IPR050428">
    <property type="entry name" value="TCS_sensor_his_kinase"/>
</dbReference>
<evidence type="ECO:0000256" key="13">
    <source>
        <dbReference type="ARBA" id="ARBA00023136"/>
    </source>
</evidence>
<dbReference type="EC" id="2.7.13.3" evidence="3"/>
<dbReference type="CDD" id="cd00075">
    <property type="entry name" value="HATPase"/>
    <property type="match status" value="1"/>
</dbReference>
<organism evidence="17 18">
    <name type="scientific">Paenibacillus sabuli</name>
    <dbReference type="NCBI Taxonomy" id="2772509"/>
    <lineage>
        <taxon>Bacteria</taxon>
        <taxon>Bacillati</taxon>
        <taxon>Bacillota</taxon>
        <taxon>Bacilli</taxon>
        <taxon>Bacillales</taxon>
        <taxon>Paenibacillaceae</taxon>
        <taxon>Paenibacillus</taxon>
    </lineage>
</organism>
<keyword evidence="12" id="KW-0902">Two-component regulatory system</keyword>
<dbReference type="GO" id="GO:0000155">
    <property type="term" value="F:phosphorelay sensor kinase activity"/>
    <property type="evidence" value="ECO:0007669"/>
    <property type="project" value="InterPro"/>
</dbReference>
<dbReference type="Pfam" id="PF00672">
    <property type="entry name" value="HAMP"/>
    <property type="match status" value="1"/>
</dbReference>
<dbReference type="Gene3D" id="6.10.340.10">
    <property type="match status" value="1"/>
</dbReference>
<dbReference type="SMART" id="SM00388">
    <property type="entry name" value="HisKA"/>
    <property type="match status" value="1"/>
</dbReference>
<evidence type="ECO:0000256" key="12">
    <source>
        <dbReference type="ARBA" id="ARBA00023012"/>
    </source>
</evidence>
<comment type="caution">
    <text evidence="17">The sequence shown here is derived from an EMBL/GenBank/DDBJ whole genome shotgun (WGS) entry which is preliminary data.</text>
</comment>
<dbReference type="CDD" id="cd00082">
    <property type="entry name" value="HisKA"/>
    <property type="match status" value="1"/>
</dbReference>
<keyword evidence="4" id="KW-1003">Cell membrane</keyword>
<dbReference type="InterPro" id="IPR003660">
    <property type="entry name" value="HAMP_dom"/>
</dbReference>
<dbReference type="InterPro" id="IPR004358">
    <property type="entry name" value="Sig_transdc_His_kin-like_C"/>
</dbReference>
<dbReference type="Pfam" id="PF02518">
    <property type="entry name" value="HATPase_c"/>
    <property type="match status" value="1"/>
</dbReference>
<keyword evidence="13 14" id="KW-0472">Membrane</keyword>
<comment type="catalytic activity">
    <reaction evidence="1">
        <text>ATP + protein L-histidine = ADP + protein N-phospho-L-histidine.</text>
        <dbReference type="EC" id="2.7.13.3"/>
    </reaction>
</comment>
<evidence type="ECO:0000256" key="2">
    <source>
        <dbReference type="ARBA" id="ARBA00004651"/>
    </source>
</evidence>